<protein>
    <submittedName>
        <fullName evidence="2">Uncharacterized protein</fullName>
    </submittedName>
</protein>
<name>A0AAV6Q4D9_SOLSE</name>
<accession>A0AAV6Q4D9</accession>
<sequence length="136" mass="15523">MPVTLINPPHPRCQSESLAEECAETREREQLPEAQTPHTTRGKRKPLEWICLQTQCISQSQEKLKVKAAGARSLQKQFACEVNVTTSRNCKRKARRGRRKRDFNTRLIYTASAASRISTTSRLCDVQRTKKAPEVD</sequence>
<keyword evidence="3" id="KW-1185">Reference proteome</keyword>
<dbReference type="EMBL" id="JAGKHQ010000019">
    <property type="protein sequence ID" value="KAG7482417.1"/>
    <property type="molecule type" value="Genomic_DNA"/>
</dbReference>
<proteinExistence type="predicted"/>
<dbReference type="Proteomes" id="UP000693946">
    <property type="component" value="Linkage Group LG7"/>
</dbReference>
<dbReference type="AlphaFoldDB" id="A0AAV6Q4D9"/>
<organism evidence="2 3">
    <name type="scientific">Solea senegalensis</name>
    <name type="common">Senegalese sole</name>
    <dbReference type="NCBI Taxonomy" id="28829"/>
    <lineage>
        <taxon>Eukaryota</taxon>
        <taxon>Metazoa</taxon>
        <taxon>Chordata</taxon>
        <taxon>Craniata</taxon>
        <taxon>Vertebrata</taxon>
        <taxon>Euteleostomi</taxon>
        <taxon>Actinopterygii</taxon>
        <taxon>Neopterygii</taxon>
        <taxon>Teleostei</taxon>
        <taxon>Neoteleostei</taxon>
        <taxon>Acanthomorphata</taxon>
        <taxon>Carangaria</taxon>
        <taxon>Pleuronectiformes</taxon>
        <taxon>Pleuronectoidei</taxon>
        <taxon>Soleidae</taxon>
        <taxon>Solea</taxon>
    </lineage>
</organism>
<feature type="region of interest" description="Disordered" evidence="1">
    <location>
        <begin position="1"/>
        <end position="43"/>
    </location>
</feature>
<evidence type="ECO:0000256" key="1">
    <source>
        <dbReference type="SAM" id="MobiDB-lite"/>
    </source>
</evidence>
<comment type="caution">
    <text evidence="2">The sequence shown here is derived from an EMBL/GenBank/DDBJ whole genome shotgun (WGS) entry which is preliminary data.</text>
</comment>
<reference evidence="2 3" key="1">
    <citation type="journal article" date="2021" name="Sci. Rep.">
        <title>Chromosome anchoring in Senegalese sole (Solea senegalensis) reveals sex-associated markers and genome rearrangements in flatfish.</title>
        <authorList>
            <person name="Guerrero-Cozar I."/>
            <person name="Gomez-Garrido J."/>
            <person name="Berbel C."/>
            <person name="Martinez-Blanch J.F."/>
            <person name="Alioto T."/>
            <person name="Claros M.G."/>
            <person name="Gagnaire P.A."/>
            <person name="Manchado M."/>
        </authorList>
    </citation>
    <scope>NUCLEOTIDE SEQUENCE [LARGE SCALE GENOMIC DNA]</scope>
    <source>
        <strain evidence="2">Sse05_10M</strain>
    </source>
</reference>
<evidence type="ECO:0000313" key="2">
    <source>
        <dbReference type="EMBL" id="KAG7482417.1"/>
    </source>
</evidence>
<gene>
    <name evidence="2" type="ORF">JOB18_020842</name>
</gene>
<evidence type="ECO:0000313" key="3">
    <source>
        <dbReference type="Proteomes" id="UP000693946"/>
    </source>
</evidence>